<name>A0A7W8LEX5_9BURK</name>
<dbReference type="AlphaFoldDB" id="A0A7W8LEX5"/>
<organism evidence="2 3">
    <name type="scientific">Paraburkholderia youngii</name>
    <dbReference type="NCBI Taxonomy" id="2782701"/>
    <lineage>
        <taxon>Bacteria</taxon>
        <taxon>Pseudomonadati</taxon>
        <taxon>Pseudomonadota</taxon>
        <taxon>Betaproteobacteria</taxon>
        <taxon>Burkholderiales</taxon>
        <taxon>Burkholderiaceae</taxon>
        <taxon>Paraburkholderia</taxon>
    </lineage>
</organism>
<dbReference type="InterPro" id="IPR046373">
    <property type="entry name" value="Acyl-CoA_Oxase/DH_mid-dom_sf"/>
</dbReference>
<dbReference type="Gene3D" id="2.40.110.10">
    <property type="entry name" value="Butyryl-CoA Dehydrogenase, subunit A, domain 2"/>
    <property type="match status" value="1"/>
</dbReference>
<dbReference type="PANTHER" id="PTHR43884:SF12">
    <property type="entry name" value="ISOVALERYL-COA DEHYDROGENASE, MITOCHONDRIAL-RELATED"/>
    <property type="match status" value="1"/>
</dbReference>
<dbReference type="PIRSF" id="PIRSF016578">
    <property type="entry name" value="HsaA"/>
    <property type="match status" value="1"/>
</dbReference>
<dbReference type="InterPro" id="IPR009100">
    <property type="entry name" value="AcylCoA_DH/oxidase_NM_dom_sf"/>
</dbReference>
<dbReference type="PANTHER" id="PTHR43884">
    <property type="entry name" value="ACYL-COA DEHYDROGENASE"/>
    <property type="match status" value="1"/>
</dbReference>
<dbReference type="InterPro" id="IPR036250">
    <property type="entry name" value="AcylCo_DH-like_C"/>
</dbReference>
<dbReference type="GO" id="GO:0070991">
    <property type="term" value="F:medium-chain fatty acyl-CoA dehydrogenase activity"/>
    <property type="evidence" value="ECO:0007669"/>
    <property type="project" value="UniProtKB-EC"/>
</dbReference>
<dbReference type="Gene3D" id="1.10.540.10">
    <property type="entry name" value="Acyl-CoA dehydrogenase/oxidase, N-terminal domain"/>
    <property type="match status" value="1"/>
</dbReference>
<feature type="domain" description="Acyl-CoA dehydrogenase/oxidase N-terminal" evidence="1">
    <location>
        <begin position="10"/>
        <end position="107"/>
    </location>
</feature>
<dbReference type="RefSeq" id="WP_152854909.1">
    <property type="nucleotide sequence ID" value="NZ_JACHDE010000040.1"/>
</dbReference>
<dbReference type="InterPro" id="IPR013786">
    <property type="entry name" value="AcylCoA_DH/ox_N"/>
</dbReference>
<dbReference type="GO" id="GO:0050660">
    <property type="term" value="F:flavin adenine dinucleotide binding"/>
    <property type="evidence" value="ECO:0007669"/>
    <property type="project" value="InterPro"/>
</dbReference>
<evidence type="ECO:0000313" key="3">
    <source>
        <dbReference type="Proteomes" id="UP000592820"/>
    </source>
</evidence>
<dbReference type="SUPFAM" id="SSF47203">
    <property type="entry name" value="Acyl-CoA dehydrogenase C-terminal domain-like"/>
    <property type="match status" value="1"/>
</dbReference>
<evidence type="ECO:0000259" key="1">
    <source>
        <dbReference type="Pfam" id="PF02771"/>
    </source>
</evidence>
<comment type="caution">
    <text evidence="2">The sequence shown here is derived from an EMBL/GenBank/DDBJ whole genome shotgun (WGS) entry which is preliminary data.</text>
</comment>
<evidence type="ECO:0000313" key="2">
    <source>
        <dbReference type="EMBL" id="MBB5405732.1"/>
    </source>
</evidence>
<dbReference type="Gene3D" id="1.20.140.10">
    <property type="entry name" value="Butyryl-CoA Dehydrogenase, subunit A, domain 3"/>
    <property type="match status" value="1"/>
</dbReference>
<dbReference type="SUPFAM" id="SSF56645">
    <property type="entry name" value="Acyl-CoA dehydrogenase NM domain-like"/>
    <property type="match status" value="1"/>
</dbReference>
<reference evidence="2 3" key="1">
    <citation type="submission" date="2020-08" db="EMBL/GenBank/DDBJ databases">
        <title>Genomic Encyclopedia of Type Strains, Phase IV (KMG-V): Genome sequencing to study the core and pangenomes of soil and plant-associated prokaryotes.</title>
        <authorList>
            <person name="Whitman W."/>
        </authorList>
    </citation>
    <scope>NUCLEOTIDE SEQUENCE [LARGE SCALE GENOMIC DNA]</scope>
    <source>
        <strain evidence="2 3">JPY162</strain>
    </source>
</reference>
<accession>A0A7W8LEX5</accession>
<dbReference type="EMBL" id="JACHDE010000040">
    <property type="protein sequence ID" value="MBB5405732.1"/>
    <property type="molecule type" value="Genomic_DNA"/>
</dbReference>
<sequence length="396" mass="42634">MNAQLAHEAALRVARVAAKHAYSVDRDARFPAEAIDALRTEHLLPALVPASFGGAGLTLTDVASFCEVIAQGCASTAMIYAMHLTQAACVISHCCGRPWQLAFVERMAREQLLLGSATSEATTSGSLRASMCAVQHDGQRFRIEKDAPTISYGAYADAILITARRADDAPPSDQVLIVALRTQIALEPQGNWDALGMRGTCSSGFRLVANVDDAQILIPPFSDIANRTMQPVSHALWAAVWTGIAADALRRANAYCRAQSRGLPDGMLLARGRLVRATEQLQMMKARLSTALAAAQTVHAAEYGKCATELPLTVQLRFMADMNSLKTSISSAALKVAHEAMMICGISGYRNGGRYSIGRHLRDLYSAPLMINNDRIDQNTASLLLAQRPSLLIEEA</sequence>
<dbReference type="EC" id="1.3.8.7" evidence="2"/>
<dbReference type="Proteomes" id="UP000592820">
    <property type="component" value="Unassembled WGS sequence"/>
</dbReference>
<proteinExistence type="predicted"/>
<gene>
    <name evidence="2" type="ORF">HDG41_007828</name>
</gene>
<protein>
    <submittedName>
        <fullName evidence="2">Acyl-CoA dehydrogenase</fullName>
        <ecNumber evidence="2">1.3.8.7</ecNumber>
    </submittedName>
</protein>
<dbReference type="Pfam" id="PF02771">
    <property type="entry name" value="Acyl-CoA_dh_N"/>
    <property type="match status" value="1"/>
</dbReference>
<keyword evidence="2" id="KW-0560">Oxidoreductase</keyword>
<dbReference type="InterPro" id="IPR037069">
    <property type="entry name" value="AcylCoA_DH/ox_N_sf"/>
</dbReference>